<accession>A0AA40GG57</accession>
<sequence>MRKRGGGAEVENGRRKALNEKEERREKMQVLDRAVETRVCLANRRWRIEKREQASRISNHGEPDLLDSIYRFRRLQGKTSGSKEYLILRTSAMKAAANPQTIFREPVPLENSMLTISHGLPLQRETQLP</sequence>
<dbReference type="Proteomes" id="UP001177670">
    <property type="component" value="Unassembled WGS sequence"/>
</dbReference>
<organism evidence="2 3">
    <name type="scientific">Melipona bicolor</name>
    <dbReference type="NCBI Taxonomy" id="60889"/>
    <lineage>
        <taxon>Eukaryota</taxon>
        <taxon>Metazoa</taxon>
        <taxon>Ecdysozoa</taxon>
        <taxon>Arthropoda</taxon>
        <taxon>Hexapoda</taxon>
        <taxon>Insecta</taxon>
        <taxon>Pterygota</taxon>
        <taxon>Neoptera</taxon>
        <taxon>Endopterygota</taxon>
        <taxon>Hymenoptera</taxon>
        <taxon>Apocrita</taxon>
        <taxon>Aculeata</taxon>
        <taxon>Apoidea</taxon>
        <taxon>Anthophila</taxon>
        <taxon>Apidae</taxon>
        <taxon>Melipona</taxon>
    </lineage>
</organism>
<name>A0AA40GG57_9HYME</name>
<feature type="region of interest" description="Disordered" evidence="1">
    <location>
        <begin position="1"/>
        <end position="25"/>
    </location>
</feature>
<evidence type="ECO:0000313" key="3">
    <source>
        <dbReference type="Proteomes" id="UP001177670"/>
    </source>
</evidence>
<dbReference type="AlphaFoldDB" id="A0AA40GG57"/>
<dbReference type="EMBL" id="JAHYIQ010000001">
    <property type="protein sequence ID" value="KAK1136764.1"/>
    <property type="molecule type" value="Genomic_DNA"/>
</dbReference>
<evidence type="ECO:0000256" key="1">
    <source>
        <dbReference type="SAM" id="MobiDB-lite"/>
    </source>
</evidence>
<proteinExistence type="predicted"/>
<feature type="compositionally biased region" description="Basic and acidic residues" evidence="1">
    <location>
        <begin position="11"/>
        <end position="25"/>
    </location>
</feature>
<reference evidence="2" key="1">
    <citation type="submission" date="2021-10" db="EMBL/GenBank/DDBJ databases">
        <title>Melipona bicolor Genome sequencing and assembly.</title>
        <authorList>
            <person name="Araujo N.S."/>
            <person name="Arias M.C."/>
        </authorList>
    </citation>
    <scope>NUCLEOTIDE SEQUENCE</scope>
    <source>
        <strain evidence="2">USP_2M_L1-L4_2017</strain>
        <tissue evidence="2">Whole body</tissue>
    </source>
</reference>
<gene>
    <name evidence="2" type="ORF">K0M31_001301</name>
</gene>
<comment type="caution">
    <text evidence="2">The sequence shown here is derived from an EMBL/GenBank/DDBJ whole genome shotgun (WGS) entry which is preliminary data.</text>
</comment>
<evidence type="ECO:0000313" key="2">
    <source>
        <dbReference type="EMBL" id="KAK1136764.1"/>
    </source>
</evidence>
<protein>
    <submittedName>
        <fullName evidence="2">Uncharacterized protein</fullName>
    </submittedName>
</protein>
<keyword evidence="3" id="KW-1185">Reference proteome</keyword>